<organism evidence="3 4">
    <name type="scientific">Stygiobacter electus</name>
    <dbReference type="NCBI Taxonomy" id="3032292"/>
    <lineage>
        <taxon>Bacteria</taxon>
        <taxon>Pseudomonadati</taxon>
        <taxon>Ignavibacteriota</taxon>
        <taxon>Ignavibacteria</taxon>
        <taxon>Ignavibacteriales</taxon>
        <taxon>Melioribacteraceae</taxon>
        <taxon>Stygiobacter</taxon>
    </lineage>
</organism>
<dbReference type="Pfam" id="PF02272">
    <property type="entry name" value="DHHA1"/>
    <property type="match status" value="1"/>
</dbReference>
<reference evidence="3" key="1">
    <citation type="submission" date="2023-03" db="EMBL/GenBank/DDBJ databases">
        <title>Stygiobacter electus gen. nov., sp. nov., facultatively anaerobic thermotolerant bacterium of the class Ignavibacteria from a well of Yessentuki mineral water deposit.</title>
        <authorList>
            <person name="Podosokorskaya O.A."/>
            <person name="Elcheninov A.G."/>
            <person name="Petrova N.F."/>
            <person name="Zavarzina D.G."/>
            <person name="Kublanov I.V."/>
            <person name="Merkel A.Y."/>
        </authorList>
    </citation>
    <scope>NUCLEOTIDE SEQUENCE</scope>
    <source>
        <strain evidence="3">09-Me</strain>
    </source>
</reference>
<dbReference type="InterPro" id="IPR003156">
    <property type="entry name" value="DHHA1_dom"/>
</dbReference>
<accession>A0AAE3NXU8</accession>
<feature type="domain" description="DHHA1" evidence="2">
    <location>
        <begin position="233"/>
        <end position="321"/>
    </location>
</feature>
<dbReference type="InterPro" id="IPR001667">
    <property type="entry name" value="DDH_dom"/>
</dbReference>
<evidence type="ECO:0000259" key="2">
    <source>
        <dbReference type="Pfam" id="PF02272"/>
    </source>
</evidence>
<dbReference type="Proteomes" id="UP001221302">
    <property type="component" value="Unassembled WGS sequence"/>
</dbReference>
<dbReference type="AlphaFoldDB" id="A0AAE3NXU8"/>
<dbReference type="InterPro" id="IPR051319">
    <property type="entry name" value="Oligoribo/pAp-PDE_c-di-AMP_PDE"/>
</dbReference>
<evidence type="ECO:0000313" key="4">
    <source>
        <dbReference type="Proteomes" id="UP001221302"/>
    </source>
</evidence>
<dbReference type="GO" id="GO:0003676">
    <property type="term" value="F:nucleic acid binding"/>
    <property type="evidence" value="ECO:0007669"/>
    <property type="project" value="InterPro"/>
</dbReference>
<dbReference type="EMBL" id="JARGDL010000021">
    <property type="protein sequence ID" value="MDF1612941.1"/>
    <property type="molecule type" value="Genomic_DNA"/>
</dbReference>
<feature type="domain" description="DDH" evidence="1">
    <location>
        <begin position="17"/>
        <end position="164"/>
    </location>
</feature>
<gene>
    <name evidence="3" type="ORF">P0M35_12320</name>
</gene>
<protein>
    <submittedName>
        <fullName evidence="3">DHH family phosphoesterase</fullName>
    </submittedName>
</protein>
<dbReference type="Gene3D" id="3.90.1640.10">
    <property type="entry name" value="inorganic pyrophosphatase (n-terminal core)"/>
    <property type="match status" value="1"/>
</dbReference>
<dbReference type="PANTHER" id="PTHR47618:SF1">
    <property type="entry name" value="BIFUNCTIONAL OLIGORIBONUCLEASE AND PAP PHOSPHATASE NRNA"/>
    <property type="match status" value="1"/>
</dbReference>
<dbReference type="Gene3D" id="3.10.310.30">
    <property type="match status" value="1"/>
</dbReference>
<dbReference type="SUPFAM" id="SSF64182">
    <property type="entry name" value="DHH phosphoesterases"/>
    <property type="match status" value="1"/>
</dbReference>
<sequence>MNPFEKLKEIILNNNSFLISSHVNPDADAIGSELAFFYLLKKLNKKVKVINHSKTPYNLEFLDSDKVIEKYDETLHSNIFNEIDVFLLLDLNQAYRIVKMENGFRNFNGIKVCIDHHQDPENTFDLLIDDTNYAATGEIIYDFIKSTNIAELDYNIAFQLYAAIMTDTGSFRFERTTYKTHLMIAELLKFGVSPLDVYDKIYNQFNFGRIKLLGQTLSSVQLDNTQKIAYMTVTQKMLQETSTCEDDVDGFVNYCLSIQNVVIGILFYELNDGLKISFRSKGNIPVNLLAKEFGGGGHTNASGARLFNIKINDIKDKVISRAKYYLEMESK</sequence>
<keyword evidence="4" id="KW-1185">Reference proteome</keyword>
<evidence type="ECO:0000259" key="1">
    <source>
        <dbReference type="Pfam" id="PF01368"/>
    </source>
</evidence>
<dbReference type="PANTHER" id="PTHR47618">
    <property type="entry name" value="BIFUNCTIONAL OLIGORIBONUCLEASE AND PAP PHOSPHATASE NRNA"/>
    <property type="match status" value="1"/>
</dbReference>
<proteinExistence type="predicted"/>
<evidence type="ECO:0000313" key="3">
    <source>
        <dbReference type="EMBL" id="MDF1612941.1"/>
    </source>
</evidence>
<comment type="caution">
    <text evidence="3">The sequence shown here is derived from an EMBL/GenBank/DDBJ whole genome shotgun (WGS) entry which is preliminary data.</text>
</comment>
<dbReference type="RefSeq" id="WP_321536711.1">
    <property type="nucleotide sequence ID" value="NZ_JARGDL010000021.1"/>
</dbReference>
<name>A0AAE3NXU8_9BACT</name>
<dbReference type="InterPro" id="IPR038763">
    <property type="entry name" value="DHH_sf"/>
</dbReference>
<dbReference type="Pfam" id="PF01368">
    <property type="entry name" value="DHH"/>
    <property type="match status" value="1"/>
</dbReference>